<keyword evidence="3" id="KW-0964">Secreted</keyword>
<gene>
    <name evidence="6" type="ORF">F442_00556</name>
</gene>
<dbReference type="Proteomes" id="UP000018948">
    <property type="component" value="Unassembled WGS sequence"/>
</dbReference>
<evidence type="ECO:0000256" key="4">
    <source>
        <dbReference type="ARBA" id="ARBA00023026"/>
    </source>
</evidence>
<dbReference type="EMBL" id="ANIY01000108">
    <property type="protein sequence ID" value="ETP54817.1"/>
    <property type="molecule type" value="Genomic_DNA"/>
</dbReference>
<keyword evidence="5" id="KW-0732">Signal</keyword>
<comment type="subcellular location">
    <subcellularLocation>
        <location evidence="1">Secreted</location>
    </subcellularLocation>
</comment>
<dbReference type="PANTHER" id="PTHR33657">
    <property type="entry name" value="DOMAIN PROTEIN, PUTATIVE (AFU_ORTHOLOGUE AFUA_5G00600)-RELATED"/>
    <property type="match status" value="1"/>
</dbReference>
<evidence type="ECO:0000313" key="6">
    <source>
        <dbReference type="EMBL" id="ETP54817.1"/>
    </source>
</evidence>
<comment type="caution">
    <text evidence="6">The sequence shown here is derived from an EMBL/GenBank/DDBJ whole genome shotgun (WGS) entry which is preliminary data.</text>
</comment>
<dbReference type="Pfam" id="PF05630">
    <property type="entry name" value="NPP1"/>
    <property type="match status" value="1"/>
</dbReference>
<evidence type="ECO:0000313" key="7">
    <source>
        <dbReference type="Proteomes" id="UP000018948"/>
    </source>
</evidence>
<evidence type="ECO:0000256" key="2">
    <source>
        <dbReference type="ARBA" id="ARBA00009520"/>
    </source>
</evidence>
<evidence type="ECO:0000256" key="3">
    <source>
        <dbReference type="ARBA" id="ARBA00022525"/>
    </source>
</evidence>
<accession>W3A5C4</accession>
<proteinExistence type="inferred from homology"/>
<feature type="chain" id="PRO_5004832411" description="Heterokaryon incompatibility domain-containing protein" evidence="5">
    <location>
        <begin position="18"/>
        <end position="810"/>
    </location>
</feature>
<comment type="similarity">
    <text evidence="2">Belongs to the Necrosis inducing protein (NPP1) family.</text>
</comment>
<protein>
    <recommendedName>
        <fullName evidence="8">Heterokaryon incompatibility domain-containing protein</fullName>
    </recommendedName>
</protein>
<dbReference type="PANTHER" id="PTHR33657:SF8">
    <property type="entry name" value="DOMAIN PROTEIN, PUTATIVE (AFU_ORTHOLOGUE AFUA_5G00600)-RELATED"/>
    <property type="match status" value="1"/>
</dbReference>
<dbReference type="AlphaFoldDB" id="W3A5C4"/>
<sequence>MRVLTILAAAAIASIRAASIDHDKVQPFAQPEPITDAEKAAIKYKPSLAVKAGCHPYPAVNAAGETSAGLKGTGAPDGECEGSPLGSQVYSRSTWYEGKWAIMYAWYFPKDIKDVGLIKKGLRHDWVNLVVWLDNPALAKPKILATATSTFGAYYKISKPFKRSEVINGITPKVCYDNDDYKGWHTIFPFHEEGEYQDLIQWNQLTDAAREAFENGDFGEANVPFNDAANVPFNDAYFETNLKSASREVSSERAGFRHCVHDDKVVYAWQALGEFDSPESVTEFKYVEFCSSRVIHTDPACQCHLCRIMTEKRLGCVSRTCKVEGKCKCKIWGCTATKRWHIYYNGIEHLRDETTKREGPHRAVITAEMKRFILQQDECSRPPMLILSNLRRASGIIKPTQGFPTLAQVTNCAKYLRILQGTKNSLKAVGEIVQQNPFDPTGDLSKPFCFGHRENASGHPYVGKGTDVDSFVVGVSSCTLVEANIEYASASRYTLFHADATFMLSDLGTAIVDQNDSIYTYETRYDTYRNLARLYRCRSHERCEHRFKIKELRYQGVPTTYQLEESGQHGATGISVQRRGIHPLLVEEIDSLLRMGWGAQQLRSTLLHRFRHQPERLRLIPTRKQLENRKALLVKSANGWEILNHASFTAWAIDLVCMSREQFMSVTDPRDSSMDEIIVLDTFTVSGEEDEGTSFGVIVSSRPVFRNIANSVRDQGNELVCASDGTFKLHFGGWTVVDCRSTAVTWSRGTAVHRLIPWVYMIVRSESTAAHTRMFQIVREKSMAFLDIEVNVASGSLDHSDVIASAFQST</sequence>
<keyword evidence="4" id="KW-0843">Virulence</keyword>
<dbReference type="GO" id="GO:0005576">
    <property type="term" value="C:extracellular region"/>
    <property type="evidence" value="ECO:0007669"/>
    <property type="project" value="UniProtKB-SubCell"/>
</dbReference>
<evidence type="ECO:0008006" key="8">
    <source>
        <dbReference type="Google" id="ProtNLM"/>
    </source>
</evidence>
<evidence type="ECO:0000256" key="5">
    <source>
        <dbReference type="SAM" id="SignalP"/>
    </source>
</evidence>
<dbReference type="InterPro" id="IPR008701">
    <property type="entry name" value="NPP1"/>
</dbReference>
<organism evidence="6 7">
    <name type="scientific">Phytophthora nicotianae P10297</name>
    <dbReference type="NCBI Taxonomy" id="1317064"/>
    <lineage>
        <taxon>Eukaryota</taxon>
        <taxon>Sar</taxon>
        <taxon>Stramenopiles</taxon>
        <taxon>Oomycota</taxon>
        <taxon>Peronosporomycetes</taxon>
        <taxon>Peronosporales</taxon>
        <taxon>Peronosporaceae</taxon>
        <taxon>Phytophthora</taxon>
    </lineage>
</organism>
<feature type="signal peptide" evidence="5">
    <location>
        <begin position="1"/>
        <end position="17"/>
    </location>
</feature>
<reference evidence="6 7" key="1">
    <citation type="submission" date="2013-11" db="EMBL/GenBank/DDBJ databases">
        <title>The Genome Sequence of Phytophthora parasitica P10297.</title>
        <authorList>
            <consortium name="The Broad Institute Genomics Platform"/>
            <person name="Russ C."/>
            <person name="Tyler B."/>
            <person name="Panabieres F."/>
            <person name="Shan W."/>
            <person name="Tripathy S."/>
            <person name="Grunwald N."/>
            <person name="Machado M."/>
            <person name="Johnson C.S."/>
            <person name="Walker B."/>
            <person name="Young S.K."/>
            <person name="Zeng Q."/>
            <person name="Gargeya S."/>
            <person name="Fitzgerald M."/>
            <person name="Haas B."/>
            <person name="Abouelleil A."/>
            <person name="Allen A.W."/>
            <person name="Alvarado L."/>
            <person name="Arachchi H.M."/>
            <person name="Berlin A.M."/>
            <person name="Chapman S.B."/>
            <person name="Gainer-Dewar J."/>
            <person name="Goldberg J."/>
            <person name="Griggs A."/>
            <person name="Gujja S."/>
            <person name="Hansen M."/>
            <person name="Howarth C."/>
            <person name="Imamovic A."/>
            <person name="Ireland A."/>
            <person name="Larimer J."/>
            <person name="McCowan C."/>
            <person name="Murphy C."/>
            <person name="Pearson M."/>
            <person name="Poon T.W."/>
            <person name="Priest M."/>
            <person name="Roberts A."/>
            <person name="Saif S."/>
            <person name="Shea T."/>
            <person name="Sisk P."/>
            <person name="Sykes S."/>
            <person name="Wortman J."/>
            <person name="Nusbaum C."/>
            <person name="Birren B."/>
        </authorList>
    </citation>
    <scope>NUCLEOTIDE SEQUENCE [LARGE SCALE GENOMIC DNA]</scope>
    <source>
        <strain evidence="6 7">P10297</strain>
    </source>
</reference>
<evidence type="ECO:0000256" key="1">
    <source>
        <dbReference type="ARBA" id="ARBA00004613"/>
    </source>
</evidence>
<name>W3A5C4_PHYNI</name>